<dbReference type="PANTHER" id="PTHR33077:SF140">
    <property type="entry name" value="PROTEIN TIFY 10B"/>
    <property type="match status" value="1"/>
</dbReference>
<evidence type="ECO:0000256" key="2">
    <source>
        <dbReference type="RuleBase" id="RU369065"/>
    </source>
</evidence>
<comment type="caution">
    <text evidence="5">The sequence shown here is derived from an EMBL/GenBank/DDBJ whole genome shotgun (WGS) entry which is preliminary data.</text>
</comment>
<dbReference type="Pfam" id="PF09425">
    <property type="entry name" value="Jas_motif"/>
    <property type="match status" value="1"/>
</dbReference>
<feature type="region of interest" description="Disordered" evidence="3">
    <location>
        <begin position="128"/>
        <end position="154"/>
    </location>
</feature>
<evidence type="ECO:0000313" key="5">
    <source>
        <dbReference type="EMBL" id="CAH9077103.1"/>
    </source>
</evidence>
<dbReference type="GO" id="GO:0009611">
    <property type="term" value="P:response to wounding"/>
    <property type="evidence" value="ECO:0007669"/>
    <property type="project" value="UniProtKB-UniRule"/>
</dbReference>
<keyword evidence="2" id="KW-1184">Jasmonic acid signaling pathway</keyword>
<reference evidence="5" key="1">
    <citation type="submission" date="2022-07" db="EMBL/GenBank/DDBJ databases">
        <authorList>
            <person name="Macas J."/>
            <person name="Novak P."/>
            <person name="Neumann P."/>
        </authorList>
    </citation>
    <scope>NUCLEOTIDE SEQUENCE</scope>
</reference>
<accession>A0A9P0YVY5</accession>
<organism evidence="5 6">
    <name type="scientific">Cuscuta europaea</name>
    <name type="common">European dodder</name>
    <dbReference type="NCBI Taxonomy" id="41803"/>
    <lineage>
        <taxon>Eukaryota</taxon>
        <taxon>Viridiplantae</taxon>
        <taxon>Streptophyta</taxon>
        <taxon>Embryophyta</taxon>
        <taxon>Tracheophyta</taxon>
        <taxon>Spermatophyta</taxon>
        <taxon>Magnoliopsida</taxon>
        <taxon>eudicotyledons</taxon>
        <taxon>Gunneridae</taxon>
        <taxon>Pentapetalae</taxon>
        <taxon>asterids</taxon>
        <taxon>lamiids</taxon>
        <taxon>Solanales</taxon>
        <taxon>Convolvulaceae</taxon>
        <taxon>Cuscuteae</taxon>
        <taxon>Cuscuta</taxon>
        <taxon>Cuscuta subgen. Cuscuta</taxon>
    </lineage>
</organism>
<dbReference type="GO" id="GO:2000022">
    <property type="term" value="P:regulation of jasmonic acid mediated signaling pathway"/>
    <property type="evidence" value="ECO:0007669"/>
    <property type="project" value="UniProtKB-UniRule"/>
</dbReference>
<dbReference type="EMBL" id="CAMAPE010000010">
    <property type="protein sequence ID" value="CAH9077103.1"/>
    <property type="molecule type" value="Genomic_DNA"/>
</dbReference>
<proteinExistence type="inferred from homology"/>
<dbReference type="OrthoDB" id="1937734at2759"/>
<sequence>MTSSEIAAAGRFSGQRSNFSNTCNRLSQYIKENRSFGDLSLSLTRNPVPSGNSRQTMDLLPMIEKSGQKPMNLFPNAEEATRITDLSGMKRGDDQKKAQMTIFYGGQVVVFNDFPAEKAQEIMLLASNSMPSPSPPPPKQLASPSPVSMALPPPCFINQRPPQHPIVSADLPLSRRASLSRFLEKRKDRIVSLGPYPMSNLKYNGTAASSSSSSSKGVIESKGWLGLGAHFPVKTEQ</sequence>
<dbReference type="GO" id="GO:0005634">
    <property type="term" value="C:nucleus"/>
    <property type="evidence" value="ECO:0007669"/>
    <property type="project" value="UniProtKB-SubCell"/>
</dbReference>
<evidence type="ECO:0000313" key="6">
    <source>
        <dbReference type="Proteomes" id="UP001152484"/>
    </source>
</evidence>
<dbReference type="InterPro" id="IPR010399">
    <property type="entry name" value="Tify_dom"/>
</dbReference>
<dbReference type="Proteomes" id="UP001152484">
    <property type="component" value="Unassembled WGS sequence"/>
</dbReference>
<evidence type="ECO:0000256" key="3">
    <source>
        <dbReference type="SAM" id="MobiDB-lite"/>
    </source>
</evidence>
<dbReference type="InterPro" id="IPR018467">
    <property type="entry name" value="CCT_CS"/>
</dbReference>
<protein>
    <recommendedName>
        <fullName evidence="2">Protein TIFY</fullName>
    </recommendedName>
    <alternativeName>
        <fullName evidence="2">Jasmonate ZIM domain-containing protein</fullName>
    </alternativeName>
</protein>
<dbReference type="PROSITE" id="PS51320">
    <property type="entry name" value="TIFY"/>
    <property type="match status" value="1"/>
</dbReference>
<feature type="domain" description="Tify" evidence="4">
    <location>
        <begin position="93"/>
        <end position="128"/>
    </location>
</feature>
<evidence type="ECO:0000259" key="4">
    <source>
        <dbReference type="PROSITE" id="PS51320"/>
    </source>
</evidence>
<dbReference type="PANTHER" id="PTHR33077">
    <property type="entry name" value="PROTEIN TIFY 4A-RELATED-RELATED"/>
    <property type="match status" value="1"/>
</dbReference>
<comment type="subcellular location">
    <subcellularLocation>
        <location evidence="2">Nucleus</location>
    </subcellularLocation>
</comment>
<evidence type="ECO:0000256" key="1">
    <source>
        <dbReference type="ARBA" id="ARBA00008614"/>
    </source>
</evidence>
<comment type="similarity">
    <text evidence="1 2">Belongs to the TIFY/JAZ family.</text>
</comment>
<comment type="domain">
    <text evidence="2">The jas domain is required for interaction with COI1.</text>
</comment>
<dbReference type="GO" id="GO:0031347">
    <property type="term" value="P:regulation of defense response"/>
    <property type="evidence" value="ECO:0007669"/>
    <property type="project" value="UniProtKB-UniRule"/>
</dbReference>
<keyword evidence="6" id="KW-1185">Reference proteome</keyword>
<dbReference type="AlphaFoldDB" id="A0A9P0YVY5"/>
<name>A0A9P0YVY5_CUSEU</name>
<dbReference type="SMART" id="SM00979">
    <property type="entry name" value="TIFY"/>
    <property type="match status" value="1"/>
</dbReference>
<dbReference type="InterPro" id="IPR040390">
    <property type="entry name" value="TIFY/JAZ"/>
</dbReference>
<dbReference type="Pfam" id="PF06200">
    <property type="entry name" value="tify"/>
    <property type="match status" value="1"/>
</dbReference>
<gene>
    <name evidence="5" type="ORF">CEURO_LOCUS6185</name>
</gene>
<comment type="function">
    <text evidence="2">Repressor of jasmonate responses.</text>
</comment>
<keyword evidence="2" id="KW-0539">Nucleus</keyword>